<proteinExistence type="inferred from homology"/>
<accession>A0A9E7HC78</accession>
<keyword evidence="5 6" id="KW-0413">Isomerase</keyword>
<comment type="catalytic activity">
    <reaction evidence="1">
        <text>aldehydo-D-ribose 5-phosphate = D-ribulose 5-phosphate</text>
        <dbReference type="Rhea" id="RHEA:14657"/>
        <dbReference type="ChEBI" id="CHEBI:58121"/>
        <dbReference type="ChEBI" id="CHEBI:58273"/>
        <dbReference type="EC" id="5.3.1.6"/>
    </reaction>
</comment>
<evidence type="ECO:0000256" key="3">
    <source>
        <dbReference type="ARBA" id="ARBA00008088"/>
    </source>
</evidence>
<keyword evidence="7" id="KW-1185">Reference proteome</keyword>
<dbReference type="InterPro" id="IPR050262">
    <property type="entry name" value="Ribose-5P_isomerase"/>
</dbReference>
<dbReference type="SUPFAM" id="SSF75445">
    <property type="entry name" value="D-ribose-5-phosphate isomerase (RpiA), lid domain"/>
    <property type="match status" value="1"/>
</dbReference>
<dbReference type="EC" id="5.3.1.6" evidence="4"/>
<evidence type="ECO:0000313" key="6">
    <source>
        <dbReference type="EMBL" id="URE27267.1"/>
    </source>
</evidence>
<dbReference type="PANTHER" id="PTHR43748">
    <property type="entry name" value="RIBOSE-5-PHOSPHATE ISOMERASE 3, CHLOROPLASTIC-RELATED"/>
    <property type="match status" value="1"/>
</dbReference>
<sequence>MEGKGIRKDNTIATATQMARAITSASLSASPPGAPHLPLRRPWTTRSVAASLHLSPIGLARSPRLPARATAPVACAPDLLQAAKVTVDEYVRSGMVVGLGSGRASGLAIKYLGQRLREGTLKGIVGVPTSVSSASEAAKAGIRLNNYQENLQIEKADNLLAFMQIDFAFDDADLIEERTLTAVIGRRKFEGGESIIEEKSIVKKASGLAFIVAENQYTSDLDGSIPVLINSGNWLETAEEIDDLFLGDAEVWRRPSSGDAGPLGGDFPLVTREGHHVLDVIFTSPILDLGQVAKSLDQIDGVVDHGIICGIPCTVIIASNDGVEVIDNLSKDQVIDSL</sequence>
<dbReference type="Pfam" id="PF06026">
    <property type="entry name" value="Rib_5-P_isom_A"/>
    <property type="match status" value="1"/>
</dbReference>
<evidence type="ECO:0000313" key="7">
    <source>
        <dbReference type="Proteomes" id="UP001055439"/>
    </source>
</evidence>
<dbReference type="InterPro" id="IPR004788">
    <property type="entry name" value="Ribose5P_isomerase_type_A"/>
</dbReference>
<dbReference type="PANTHER" id="PTHR43748:SF1">
    <property type="entry name" value="RIBOSE-5-PHOSPHATE ISOMERASE 4, CHLOROPLASTIC-RELATED"/>
    <property type="match status" value="1"/>
</dbReference>
<dbReference type="GO" id="GO:0004751">
    <property type="term" value="F:ribose-5-phosphate isomerase activity"/>
    <property type="evidence" value="ECO:0007669"/>
    <property type="project" value="UniProtKB-EC"/>
</dbReference>
<dbReference type="SUPFAM" id="SSF100950">
    <property type="entry name" value="NagB/RpiA/CoA transferase-like"/>
    <property type="match status" value="1"/>
</dbReference>
<evidence type="ECO:0000256" key="2">
    <source>
        <dbReference type="ARBA" id="ARBA00004988"/>
    </source>
</evidence>
<dbReference type="Gene3D" id="3.40.50.1360">
    <property type="match status" value="1"/>
</dbReference>
<dbReference type="OrthoDB" id="1555531at2759"/>
<dbReference type="GO" id="GO:0009052">
    <property type="term" value="P:pentose-phosphate shunt, non-oxidative branch"/>
    <property type="evidence" value="ECO:0007669"/>
    <property type="project" value="InterPro"/>
</dbReference>
<comment type="pathway">
    <text evidence="2">Carbohydrate degradation; pentose phosphate pathway; D-ribose 5-phosphate from D-ribulose 5-phosphate (non-oxidative stage): step 1/1.</text>
</comment>
<dbReference type="InterPro" id="IPR037171">
    <property type="entry name" value="NagB/RpiA_transferase-like"/>
</dbReference>
<gene>
    <name evidence="6" type="ORF">MUK42_06553</name>
</gene>
<organism evidence="6 7">
    <name type="scientific">Musa troglodytarum</name>
    <name type="common">fe'i banana</name>
    <dbReference type="NCBI Taxonomy" id="320322"/>
    <lineage>
        <taxon>Eukaryota</taxon>
        <taxon>Viridiplantae</taxon>
        <taxon>Streptophyta</taxon>
        <taxon>Embryophyta</taxon>
        <taxon>Tracheophyta</taxon>
        <taxon>Spermatophyta</taxon>
        <taxon>Magnoliopsida</taxon>
        <taxon>Liliopsida</taxon>
        <taxon>Zingiberales</taxon>
        <taxon>Musaceae</taxon>
        <taxon>Musa</taxon>
    </lineage>
</organism>
<evidence type="ECO:0000256" key="1">
    <source>
        <dbReference type="ARBA" id="ARBA00001713"/>
    </source>
</evidence>
<dbReference type="Gene3D" id="3.30.70.260">
    <property type="match status" value="1"/>
</dbReference>
<name>A0A9E7HC78_9LILI</name>
<comment type="similarity">
    <text evidence="3">Belongs to the ribose 5-phosphate isomerase family.</text>
</comment>
<reference evidence="6" key="1">
    <citation type="submission" date="2022-05" db="EMBL/GenBank/DDBJ databases">
        <title>The Musa troglodytarum L. genome provides insights into the mechanism of non-climacteric behaviour and enrichment of carotenoids.</title>
        <authorList>
            <person name="Wang J."/>
        </authorList>
    </citation>
    <scope>NUCLEOTIDE SEQUENCE</scope>
    <source>
        <tissue evidence="6">Leaf</tissue>
    </source>
</reference>
<protein>
    <recommendedName>
        <fullName evidence="4">ribose-5-phosphate isomerase</fullName>
        <ecNumber evidence="4">5.3.1.6</ecNumber>
    </recommendedName>
</protein>
<dbReference type="AlphaFoldDB" id="A0A9E7HC78"/>
<evidence type="ECO:0000256" key="4">
    <source>
        <dbReference type="ARBA" id="ARBA00011959"/>
    </source>
</evidence>
<dbReference type="EMBL" id="CP097510">
    <property type="protein sequence ID" value="URE27267.1"/>
    <property type="molecule type" value="Genomic_DNA"/>
</dbReference>
<dbReference type="Proteomes" id="UP001055439">
    <property type="component" value="Chromosome 8"/>
</dbReference>
<evidence type="ECO:0000256" key="5">
    <source>
        <dbReference type="ARBA" id="ARBA00023235"/>
    </source>
</evidence>